<evidence type="ECO:0000313" key="2">
    <source>
        <dbReference type="Proteomes" id="UP001500552"/>
    </source>
</evidence>
<keyword evidence="2" id="KW-1185">Reference proteome</keyword>
<dbReference type="InterPro" id="IPR018641">
    <property type="entry name" value="Trfase_1_rSAM/seldom-assoc"/>
</dbReference>
<sequence length="237" mass="26404">MRTAPSDTAILLFAHAAEQEAKTKSFSSGRSAQTNKKIARALLEHTLGVLYESQIPLFTVYTAQQKGNTFGERLANAFQDVFEAGYQRVICVGSDCPTLAVSDLLQAQRALQQHSMVIGPAADGGAYLIGMHIGCFDPESFAMLNWQTEQVQQELSIYSFRHQARLHGFVLLQKRADVDTKEDLGLVLEGLPVLNRFKLVILAILSEGAARAYTLRHFLRKPLSWKLQRLQLRAPPH</sequence>
<dbReference type="PANTHER" id="PTHR36529:SF1">
    <property type="entry name" value="GLYCOSYLTRANSFERASE"/>
    <property type="match status" value="1"/>
</dbReference>
<organism evidence="1 2">
    <name type="scientific">Pontibacter saemangeumensis</name>
    <dbReference type="NCBI Taxonomy" id="1084525"/>
    <lineage>
        <taxon>Bacteria</taxon>
        <taxon>Pseudomonadati</taxon>
        <taxon>Bacteroidota</taxon>
        <taxon>Cytophagia</taxon>
        <taxon>Cytophagales</taxon>
        <taxon>Hymenobacteraceae</taxon>
        <taxon>Pontibacter</taxon>
    </lineage>
</organism>
<comment type="caution">
    <text evidence="1">The sequence shown here is derived from an EMBL/GenBank/DDBJ whole genome shotgun (WGS) entry which is preliminary data.</text>
</comment>
<protein>
    <recommendedName>
        <fullName evidence="3">DUF2064 domain-containing protein</fullName>
    </recommendedName>
</protein>
<dbReference type="PANTHER" id="PTHR36529">
    <property type="entry name" value="SLL1095 PROTEIN"/>
    <property type="match status" value="1"/>
</dbReference>
<accession>A0ABP8LZI3</accession>
<dbReference type="SUPFAM" id="SSF53448">
    <property type="entry name" value="Nucleotide-diphospho-sugar transferases"/>
    <property type="match status" value="1"/>
</dbReference>
<gene>
    <name evidence="1" type="ORF">GCM10023188_33560</name>
</gene>
<dbReference type="EMBL" id="BAABHC010000016">
    <property type="protein sequence ID" value="GAA4438302.1"/>
    <property type="molecule type" value="Genomic_DNA"/>
</dbReference>
<dbReference type="Gene3D" id="3.90.550.10">
    <property type="entry name" value="Spore Coat Polysaccharide Biosynthesis Protein SpsA, Chain A"/>
    <property type="match status" value="1"/>
</dbReference>
<reference evidence="2" key="1">
    <citation type="journal article" date="2019" name="Int. J. Syst. Evol. Microbiol.">
        <title>The Global Catalogue of Microorganisms (GCM) 10K type strain sequencing project: providing services to taxonomists for standard genome sequencing and annotation.</title>
        <authorList>
            <consortium name="The Broad Institute Genomics Platform"/>
            <consortium name="The Broad Institute Genome Sequencing Center for Infectious Disease"/>
            <person name="Wu L."/>
            <person name="Ma J."/>
        </authorList>
    </citation>
    <scope>NUCLEOTIDE SEQUENCE [LARGE SCALE GENOMIC DNA]</scope>
    <source>
        <strain evidence="2">JCM 17926</strain>
    </source>
</reference>
<evidence type="ECO:0000313" key="1">
    <source>
        <dbReference type="EMBL" id="GAA4438302.1"/>
    </source>
</evidence>
<dbReference type="RefSeq" id="WP_345160687.1">
    <property type="nucleotide sequence ID" value="NZ_BAABHC010000016.1"/>
</dbReference>
<name>A0ABP8LZI3_9BACT</name>
<proteinExistence type="predicted"/>
<evidence type="ECO:0008006" key="3">
    <source>
        <dbReference type="Google" id="ProtNLM"/>
    </source>
</evidence>
<dbReference type="Pfam" id="PF09837">
    <property type="entry name" value="DUF2064"/>
    <property type="match status" value="1"/>
</dbReference>
<dbReference type="Proteomes" id="UP001500552">
    <property type="component" value="Unassembled WGS sequence"/>
</dbReference>
<dbReference type="InterPro" id="IPR029044">
    <property type="entry name" value="Nucleotide-diphossugar_trans"/>
</dbReference>